<evidence type="ECO:0000313" key="11">
    <source>
        <dbReference type="Proteomes" id="UP000229531"/>
    </source>
</evidence>
<feature type="domain" description="Glycosyltransferase RgtA/B/C/D-like" evidence="9">
    <location>
        <begin position="81"/>
        <end position="210"/>
    </location>
</feature>
<keyword evidence="4" id="KW-0808">Transferase</keyword>
<evidence type="ECO:0000256" key="5">
    <source>
        <dbReference type="ARBA" id="ARBA00022692"/>
    </source>
</evidence>
<evidence type="ECO:0000256" key="7">
    <source>
        <dbReference type="ARBA" id="ARBA00023136"/>
    </source>
</evidence>
<feature type="transmembrane region" description="Helical" evidence="8">
    <location>
        <begin position="381"/>
        <end position="398"/>
    </location>
</feature>
<sequence>MNKNKIYFLIIFVVSIFFRFYNLDKLPSSLNWDEISHGYNAYSLLKTGHDQWGQSWPVFNFRAYGDYPTTLNLYLTIPFIYFLGLNALSLRLPAAILSLLFTVLIYLFARLILKNRNLSLITFTIASFSPWTFFPGRGVFQSNLAQFLLLLGIYLFLIKSNKKIIWIFSAMSLGLSMYSYHNTRLIAPLIATLLIFIYRSPKIKLLFFILTFTTIALPSYFNLFSSSSLARNRWVGIINPNSINLINEQRRLFTSPQFLNRVVNNKVVYFTKELTTNFILFLSPLPIFFTGSQNYQFGVPQFPLIFVYFLPFFYIGLFYCFKNMFRDKNILIIILGFFITLIPAALTVGDYPSIRLTIATPFIYLFIVYGFKMLSQKTKGYLLPLILITTLLFFLNYWQKYNQYNQDFSPSWQYGYEQVITQVKILYPKYNQIFFTKKYGEPHEFILFYWPWDPQSYQNDPNLRTDFHSDWYWVNAFDKFKFINDWEIKTTVIPPKSLLITSPSNYNSPNSKLLKTIYYPNNTPVFDIVSYD</sequence>
<feature type="transmembrane region" description="Helical" evidence="8">
    <location>
        <begin position="267"/>
        <end position="289"/>
    </location>
</feature>
<evidence type="ECO:0000256" key="8">
    <source>
        <dbReference type="SAM" id="Phobius"/>
    </source>
</evidence>
<feature type="transmembrane region" description="Helical" evidence="8">
    <location>
        <begin position="71"/>
        <end position="88"/>
    </location>
</feature>
<evidence type="ECO:0000313" key="10">
    <source>
        <dbReference type="EMBL" id="PIX67840.1"/>
    </source>
</evidence>
<feature type="transmembrane region" description="Helical" evidence="8">
    <location>
        <begin position="301"/>
        <end position="321"/>
    </location>
</feature>
<dbReference type="GO" id="GO:0005886">
    <property type="term" value="C:plasma membrane"/>
    <property type="evidence" value="ECO:0007669"/>
    <property type="project" value="UniProtKB-SubCell"/>
</dbReference>
<feature type="transmembrane region" description="Helical" evidence="8">
    <location>
        <begin position="354"/>
        <end position="374"/>
    </location>
</feature>
<evidence type="ECO:0000256" key="6">
    <source>
        <dbReference type="ARBA" id="ARBA00022989"/>
    </source>
</evidence>
<dbReference type="AlphaFoldDB" id="A0A2M7LIE6"/>
<evidence type="ECO:0000256" key="3">
    <source>
        <dbReference type="ARBA" id="ARBA00022676"/>
    </source>
</evidence>
<keyword evidence="6 8" id="KW-1133">Transmembrane helix</keyword>
<feature type="transmembrane region" description="Helical" evidence="8">
    <location>
        <begin position="94"/>
        <end position="113"/>
    </location>
</feature>
<accession>A0A2M7LIE6</accession>
<evidence type="ECO:0000256" key="2">
    <source>
        <dbReference type="ARBA" id="ARBA00022475"/>
    </source>
</evidence>
<feature type="transmembrane region" description="Helical" evidence="8">
    <location>
        <begin position="6"/>
        <end position="22"/>
    </location>
</feature>
<name>A0A2M7LIE6_9BACT</name>
<organism evidence="10 11">
    <name type="scientific">Candidatus Shapirobacteria bacterium CG_4_10_14_3_um_filter_35_13</name>
    <dbReference type="NCBI Taxonomy" id="1974873"/>
    <lineage>
        <taxon>Bacteria</taxon>
        <taxon>Candidatus Shapironibacteriota</taxon>
    </lineage>
</organism>
<proteinExistence type="predicted"/>
<feature type="transmembrane region" description="Helical" evidence="8">
    <location>
        <begin position="330"/>
        <end position="348"/>
    </location>
</feature>
<keyword evidence="2" id="KW-1003">Cell membrane</keyword>
<feature type="transmembrane region" description="Helical" evidence="8">
    <location>
        <begin position="205"/>
        <end position="224"/>
    </location>
</feature>
<gene>
    <name evidence="10" type="ORF">COZ41_02865</name>
</gene>
<feature type="transmembrane region" description="Helical" evidence="8">
    <location>
        <begin position="140"/>
        <end position="158"/>
    </location>
</feature>
<evidence type="ECO:0000256" key="1">
    <source>
        <dbReference type="ARBA" id="ARBA00004651"/>
    </source>
</evidence>
<keyword evidence="7 8" id="KW-0472">Membrane</keyword>
<comment type="subcellular location">
    <subcellularLocation>
        <location evidence="1">Cell membrane</location>
        <topology evidence="1">Multi-pass membrane protein</topology>
    </subcellularLocation>
</comment>
<keyword evidence="5 8" id="KW-0812">Transmembrane</keyword>
<keyword evidence="3" id="KW-0328">Glycosyltransferase</keyword>
<dbReference type="InterPro" id="IPR038731">
    <property type="entry name" value="RgtA/B/C-like"/>
</dbReference>
<dbReference type="EMBL" id="PFJG01000061">
    <property type="protein sequence ID" value="PIX67840.1"/>
    <property type="molecule type" value="Genomic_DNA"/>
</dbReference>
<dbReference type="PANTHER" id="PTHR33908">
    <property type="entry name" value="MANNOSYLTRANSFERASE YKCB-RELATED"/>
    <property type="match status" value="1"/>
</dbReference>
<feature type="transmembrane region" description="Helical" evidence="8">
    <location>
        <begin position="179"/>
        <end position="199"/>
    </location>
</feature>
<evidence type="ECO:0000256" key="4">
    <source>
        <dbReference type="ARBA" id="ARBA00022679"/>
    </source>
</evidence>
<comment type="caution">
    <text evidence="10">The sequence shown here is derived from an EMBL/GenBank/DDBJ whole genome shotgun (WGS) entry which is preliminary data.</text>
</comment>
<dbReference type="GO" id="GO:0009103">
    <property type="term" value="P:lipopolysaccharide biosynthetic process"/>
    <property type="evidence" value="ECO:0007669"/>
    <property type="project" value="UniProtKB-ARBA"/>
</dbReference>
<protein>
    <recommendedName>
        <fullName evidence="9">Glycosyltransferase RgtA/B/C/D-like domain-containing protein</fullName>
    </recommendedName>
</protein>
<dbReference type="GO" id="GO:0016763">
    <property type="term" value="F:pentosyltransferase activity"/>
    <property type="evidence" value="ECO:0007669"/>
    <property type="project" value="TreeGrafter"/>
</dbReference>
<dbReference type="InterPro" id="IPR050297">
    <property type="entry name" value="LipidA_mod_glycosyltrf_83"/>
</dbReference>
<dbReference type="PANTHER" id="PTHR33908:SF11">
    <property type="entry name" value="MEMBRANE PROTEIN"/>
    <property type="match status" value="1"/>
</dbReference>
<reference evidence="11" key="1">
    <citation type="submission" date="2017-09" db="EMBL/GenBank/DDBJ databases">
        <title>Depth-based differentiation of microbial function through sediment-hosted aquifers and enrichment of novel symbionts in the deep terrestrial subsurface.</title>
        <authorList>
            <person name="Probst A.J."/>
            <person name="Ladd B."/>
            <person name="Jarett J.K."/>
            <person name="Geller-Mcgrath D.E."/>
            <person name="Sieber C.M.K."/>
            <person name="Emerson J.B."/>
            <person name="Anantharaman K."/>
            <person name="Thomas B.C."/>
            <person name="Malmstrom R."/>
            <person name="Stieglmeier M."/>
            <person name="Klingl A."/>
            <person name="Woyke T."/>
            <person name="Ryan C.M."/>
            <person name="Banfield J.F."/>
        </authorList>
    </citation>
    <scope>NUCLEOTIDE SEQUENCE [LARGE SCALE GENOMIC DNA]</scope>
</reference>
<dbReference type="Proteomes" id="UP000229531">
    <property type="component" value="Unassembled WGS sequence"/>
</dbReference>
<dbReference type="Pfam" id="PF13231">
    <property type="entry name" value="PMT_2"/>
    <property type="match status" value="1"/>
</dbReference>
<evidence type="ECO:0000259" key="9">
    <source>
        <dbReference type="Pfam" id="PF13231"/>
    </source>
</evidence>